<evidence type="ECO:0000313" key="2">
    <source>
        <dbReference type="Proteomes" id="UP000646523"/>
    </source>
</evidence>
<reference evidence="1" key="1">
    <citation type="journal article" date="2014" name="Int. J. Syst. Evol. Microbiol.">
        <title>Complete genome sequence of Corynebacterium casei LMG S-19264T (=DSM 44701T), isolated from a smear-ripened cheese.</title>
        <authorList>
            <consortium name="US DOE Joint Genome Institute (JGI-PGF)"/>
            <person name="Walter F."/>
            <person name="Albersmeier A."/>
            <person name="Kalinowski J."/>
            <person name="Ruckert C."/>
        </authorList>
    </citation>
    <scope>NUCLEOTIDE SEQUENCE</scope>
    <source>
        <strain evidence="1">CGMCC 4.7368</strain>
    </source>
</reference>
<proteinExistence type="predicted"/>
<reference evidence="1" key="2">
    <citation type="submission" date="2020-09" db="EMBL/GenBank/DDBJ databases">
        <authorList>
            <person name="Sun Q."/>
            <person name="Zhou Y."/>
        </authorList>
    </citation>
    <scope>NUCLEOTIDE SEQUENCE</scope>
    <source>
        <strain evidence="1">CGMCC 4.7368</strain>
    </source>
</reference>
<comment type="caution">
    <text evidence="1">The sequence shown here is derived from an EMBL/GenBank/DDBJ whole genome shotgun (WGS) entry which is preliminary data.</text>
</comment>
<sequence>MNLDDRVSARRIMTLLRLVGEVEWARIAVGPTLEGKARPPLIVWRFKERNKPLEEQFALAVNSFHGRIDWLLDRTSRNWVLMPREVSVALREGGWRTDTELILHIAATRPDFSQDSMEDLEEMIGHLEHAME</sequence>
<keyword evidence="2" id="KW-1185">Reference proteome</keyword>
<accession>A0A918DS82</accession>
<dbReference type="AlphaFoldDB" id="A0A918DS82"/>
<name>A0A918DS82_9ACTN</name>
<evidence type="ECO:0000313" key="1">
    <source>
        <dbReference type="EMBL" id="GGO81386.1"/>
    </source>
</evidence>
<dbReference type="Proteomes" id="UP000646523">
    <property type="component" value="Unassembled WGS sequence"/>
</dbReference>
<dbReference type="EMBL" id="BMNH01000036">
    <property type="protein sequence ID" value="GGO81386.1"/>
    <property type="molecule type" value="Genomic_DNA"/>
</dbReference>
<gene>
    <name evidence="1" type="ORF">GCM10012289_70240</name>
</gene>
<organism evidence="1 2">
    <name type="scientific">Nonomuraea cavernae</name>
    <dbReference type="NCBI Taxonomy" id="2045107"/>
    <lineage>
        <taxon>Bacteria</taxon>
        <taxon>Bacillati</taxon>
        <taxon>Actinomycetota</taxon>
        <taxon>Actinomycetes</taxon>
        <taxon>Streptosporangiales</taxon>
        <taxon>Streptosporangiaceae</taxon>
        <taxon>Nonomuraea</taxon>
    </lineage>
</organism>
<protein>
    <submittedName>
        <fullName evidence="1">Uncharacterized protein</fullName>
    </submittedName>
</protein>